<feature type="domain" description="Peptidase M11 gametolysin" evidence="1">
    <location>
        <begin position="3"/>
        <end position="140"/>
    </location>
</feature>
<name>A0AAD3HGN6_9CHLO</name>
<comment type="caution">
    <text evidence="2">The sequence shown here is derived from an EMBL/GenBank/DDBJ whole genome shotgun (WGS) entry which is preliminary data.</text>
</comment>
<dbReference type="Pfam" id="PF05548">
    <property type="entry name" value="Peptidase_M11"/>
    <property type="match status" value="1"/>
</dbReference>
<dbReference type="Proteomes" id="UP001054857">
    <property type="component" value="Unassembled WGS sequence"/>
</dbReference>
<dbReference type="SUPFAM" id="SSF55486">
    <property type="entry name" value="Metalloproteases ('zincins'), catalytic domain"/>
    <property type="match status" value="1"/>
</dbReference>
<dbReference type="AlphaFoldDB" id="A0AAD3HGN6"/>
<keyword evidence="3" id="KW-1185">Reference proteome</keyword>
<evidence type="ECO:0000313" key="3">
    <source>
        <dbReference type="Proteomes" id="UP001054857"/>
    </source>
</evidence>
<gene>
    <name evidence="2" type="ORF">Agub_g1239</name>
</gene>
<dbReference type="InterPro" id="IPR008752">
    <property type="entry name" value="Peptidase_M11"/>
</dbReference>
<organism evidence="2 3">
    <name type="scientific">Astrephomene gubernaculifera</name>
    <dbReference type="NCBI Taxonomy" id="47775"/>
    <lineage>
        <taxon>Eukaryota</taxon>
        <taxon>Viridiplantae</taxon>
        <taxon>Chlorophyta</taxon>
        <taxon>core chlorophytes</taxon>
        <taxon>Chlorophyceae</taxon>
        <taxon>CS clade</taxon>
        <taxon>Chlamydomonadales</taxon>
        <taxon>Astrephomenaceae</taxon>
        <taxon>Astrephomene</taxon>
    </lineage>
</organism>
<feature type="non-terminal residue" evidence="2">
    <location>
        <position position="147"/>
    </location>
</feature>
<evidence type="ECO:0000313" key="2">
    <source>
        <dbReference type="EMBL" id="GFR40654.1"/>
    </source>
</evidence>
<sequence length="147" mass="16118">GWMNYGEDYATKTLKLNISSIKQRIAVLPNEMNAYCPWAGLASVGCGGTRCFVWANGGASGDLSLYFHEMGHNLGLMHSNRVGSDDEYGDYTCAMGSLYGCYNAPNNWRMGWGSPIPGGHFNNSNMPKGTWMPYVLPFQTRAVNSSI</sequence>
<reference evidence="2 3" key="1">
    <citation type="journal article" date="2021" name="Sci. Rep.">
        <title>Genome sequencing of the multicellular alga Astrephomene provides insights into convergent evolution of germ-soma differentiation.</title>
        <authorList>
            <person name="Yamashita S."/>
            <person name="Yamamoto K."/>
            <person name="Matsuzaki R."/>
            <person name="Suzuki S."/>
            <person name="Yamaguchi H."/>
            <person name="Hirooka S."/>
            <person name="Minakuchi Y."/>
            <person name="Miyagishima S."/>
            <person name="Kawachi M."/>
            <person name="Toyoda A."/>
            <person name="Nozaki H."/>
        </authorList>
    </citation>
    <scope>NUCLEOTIDE SEQUENCE [LARGE SCALE GENOMIC DNA]</scope>
    <source>
        <strain evidence="2 3">NIES-4017</strain>
    </source>
</reference>
<feature type="non-terminal residue" evidence="2">
    <location>
        <position position="1"/>
    </location>
</feature>
<protein>
    <recommendedName>
        <fullName evidence="1">Peptidase M11 gametolysin domain-containing protein</fullName>
    </recommendedName>
</protein>
<evidence type="ECO:0000259" key="1">
    <source>
        <dbReference type="Pfam" id="PF05548"/>
    </source>
</evidence>
<dbReference type="EMBL" id="BMAR01000001">
    <property type="protein sequence ID" value="GFR40654.1"/>
    <property type="molecule type" value="Genomic_DNA"/>
</dbReference>
<proteinExistence type="predicted"/>
<accession>A0AAD3HGN6</accession>